<gene>
    <name evidence="2" type="ORF">LYSBPC_20230</name>
</gene>
<evidence type="ECO:0000313" key="3">
    <source>
        <dbReference type="Proteomes" id="UP001065593"/>
    </source>
</evidence>
<feature type="transmembrane region" description="Helical" evidence="1">
    <location>
        <begin position="93"/>
        <end position="112"/>
    </location>
</feature>
<dbReference type="EMBL" id="BRZA01000002">
    <property type="protein sequence ID" value="GLC88896.1"/>
    <property type="molecule type" value="Genomic_DNA"/>
</dbReference>
<dbReference type="Proteomes" id="UP001065593">
    <property type="component" value="Unassembled WGS sequence"/>
</dbReference>
<keyword evidence="3" id="KW-1185">Reference proteome</keyword>
<comment type="caution">
    <text evidence="2">The sequence shown here is derived from an EMBL/GenBank/DDBJ whole genome shotgun (WGS) entry which is preliminary data.</text>
</comment>
<organism evidence="2 3">
    <name type="scientific">Lysinibacillus piscis</name>
    <dbReference type="NCBI Taxonomy" id="2518931"/>
    <lineage>
        <taxon>Bacteria</taxon>
        <taxon>Bacillati</taxon>
        <taxon>Bacillota</taxon>
        <taxon>Bacilli</taxon>
        <taxon>Bacillales</taxon>
        <taxon>Bacillaceae</taxon>
        <taxon>Lysinibacillus</taxon>
    </lineage>
</organism>
<dbReference type="RefSeq" id="WP_264988649.1">
    <property type="nucleotide sequence ID" value="NZ_BRZA01000002.1"/>
</dbReference>
<name>A0ABQ5NLD0_9BACI</name>
<keyword evidence="1" id="KW-0812">Transmembrane</keyword>
<feature type="transmembrane region" description="Helical" evidence="1">
    <location>
        <begin position="7"/>
        <end position="31"/>
    </location>
</feature>
<protein>
    <submittedName>
        <fullName evidence="2">Membrane protein</fullName>
    </submittedName>
</protein>
<dbReference type="InterPro" id="IPR021354">
    <property type="entry name" value="DUF2975"/>
</dbReference>
<evidence type="ECO:0000313" key="2">
    <source>
        <dbReference type="EMBL" id="GLC88896.1"/>
    </source>
</evidence>
<proteinExistence type="predicted"/>
<accession>A0ABQ5NLD0</accession>
<keyword evidence="1" id="KW-1133">Transmembrane helix</keyword>
<evidence type="ECO:0000256" key="1">
    <source>
        <dbReference type="SAM" id="Phobius"/>
    </source>
</evidence>
<sequence>MKRETLFLKIVVMLMGLPVLAICIFVLPKVIISTINNEISIAYAYYIVVGCLYATACMYFVALYQTHKLLSYIDRNIAFSELSVQAIKRIKQCALLISGVYVVSLPFLFLIADDDDAPGLILYGVLIGGAALAVAVFAAVLQKLLNNAIAIQSENDLTI</sequence>
<dbReference type="Pfam" id="PF11188">
    <property type="entry name" value="DUF2975"/>
    <property type="match status" value="1"/>
</dbReference>
<feature type="transmembrane region" description="Helical" evidence="1">
    <location>
        <begin position="118"/>
        <end position="141"/>
    </location>
</feature>
<keyword evidence="1" id="KW-0472">Membrane</keyword>
<reference evidence="2" key="1">
    <citation type="submission" date="2022-08" db="EMBL/GenBank/DDBJ databases">
        <title>Draft genome sequence of Lysinibacillus sp. strain KH24.</title>
        <authorList>
            <person name="Kanbe H."/>
            <person name="Itoh H."/>
        </authorList>
    </citation>
    <scope>NUCLEOTIDE SEQUENCE</scope>
    <source>
        <strain evidence="2">KH24</strain>
    </source>
</reference>
<feature type="transmembrane region" description="Helical" evidence="1">
    <location>
        <begin position="43"/>
        <end position="64"/>
    </location>
</feature>